<dbReference type="EMBL" id="LNNH01000004">
    <property type="protein sequence ID" value="KWW22340.1"/>
    <property type="molecule type" value="Genomic_DNA"/>
</dbReference>
<dbReference type="AlphaFoldDB" id="A0A109N2K3"/>
<keyword evidence="2" id="KW-1185">Reference proteome</keyword>
<name>A0A109N2K3_9BACI</name>
<dbReference type="Proteomes" id="UP000064189">
    <property type="component" value="Unassembled WGS sequence"/>
</dbReference>
<accession>A0A109N2K3</accession>
<sequence length="127" mass="14512">MRKVLIVGKGDLYKSVKGSIGATHTDTSNLEIVDYDEEWLMPTRELEDCDGLMVDKSNRYSCIYLFPNCLLDGINLVRIFSGLKHFRLFVVTHHHRNSSLYKKMGADFVIVSKPDGYSYDWLLTSGT</sequence>
<proteinExistence type="predicted"/>
<evidence type="ECO:0000313" key="1">
    <source>
        <dbReference type="EMBL" id="KWW22340.1"/>
    </source>
</evidence>
<dbReference type="RefSeq" id="WP_061140385.1">
    <property type="nucleotide sequence ID" value="NZ_LNNH01000004.1"/>
</dbReference>
<comment type="caution">
    <text evidence="1">The sequence shown here is derived from an EMBL/GenBank/DDBJ whole genome shotgun (WGS) entry which is preliminary data.</text>
</comment>
<protein>
    <submittedName>
        <fullName evidence="1">Uncharacterized protein</fullName>
    </submittedName>
</protein>
<gene>
    <name evidence="1" type="ORF">AS888_12440</name>
</gene>
<reference evidence="1 2" key="1">
    <citation type="submission" date="2015-11" db="EMBL/GenBank/DDBJ databases">
        <title>Genome Sequence of Bacillus simplex strain VanAntwerpen2.</title>
        <authorList>
            <person name="Couger M.B."/>
        </authorList>
    </citation>
    <scope>NUCLEOTIDE SEQUENCE [LARGE SCALE GENOMIC DNA]</scope>
    <source>
        <strain evidence="1 2">VanAntwerpen02</strain>
    </source>
</reference>
<evidence type="ECO:0000313" key="2">
    <source>
        <dbReference type="Proteomes" id="UP000064189"/>
    </source>
</evidence>
<organism evidence="1 2">
    <name type="scientific">Peribacillus simplex</name>
    <dbReference type="NCBI Taxonomy" id="1478"/>
    <lineage>
        <taxon>Bacteria</taxon>
        <taxon>Bacillati</taxon>
        <taxon>Bacillota</taxon>
        <taxon>Bacilli</taxon>
        <taxon>Bacillales</taxon>
        <taxon>Bacillaceae</taxon>
        <taxon>Peribacillus</taxon>
    </lineage>
</organism>